<evidence type="ECO:0000313" key="2">
    <source>
        <dbReference type="WBParaSite" id="ES5_v2.g18029.t1"/>
    </source>
</evidence>
<accession>A0AC34FN71</accession>
<protein>
    <submittedName>
        <fullName evidence="2">Uncharacterized protein</fullName>
    </submittedName>
</protein>
<reference evidence="2" key="1">
    <citation type="submission" date="2022-11" db="UniProtKB">
        <authorList>
            <consortium name="WormBaseParasite"/>
        </authorList>
    </citation>
    <scope>IDENTIFICATION</scope>
</reference>
<organism evidence="1 2">
    <name type="scientific">Panagrolaimus sp. ES5</name>
    <dbReference type="NCBI Taxonomy" id="591445"/>
    <lineage>
        <taxon>Eukaryota</taxon>
        <taxon>Metazoa</taxon>
        <taxon>Ecdysozoa</taxon>
        <taxon>Nematoda</taxon>
        <taxon>Chromadorea</taxon>
        <taxon>Rhabditida</taxon>
        <taxon>Tylenchina</taxon>
        <taxon>Panagrolaimomorpha</taxon>
        <taxon>Panagrolaimoidea</taxon>
        <taxon>Panagrolaimidae</taxon>
        <taxon>Panagrolaimus</taxon>
    </lineage>
</organism>
<dbReference type="Proteomes" id="UP000887579">
    <property type="component" value="Unplaced"/>
</dbReference>
<evidence type="ECO:0000313" key="1">
    <source>
        <dbReference type="Proteomes" id="UP000887579"/>
    </source>
</evidence>
<proteinExistence type="predicted"/>
<name>A0AC34FN71_9BILA</name>
<sequence length="121" mass="13500">MKKFTATKLWKTTHFSPYKPCPIPDTPPTPEKRPLTPSTPKSEAYVPPKNPATKPAAPNQVSSSSVNPYSNPGNALYPPQPIQPNRSPISNDPTSSQSLYNWLTDRNPNNVKESEDILFRR</sequence>
<dbReference type="WBParaSite" id="ES5_v2.g18029.t1">
    <property type="protein sequence ID" value="ES5_v2.g18029.t1"/>
    <property type="gene ID" value="ES5_v2.g18029"/>
</dbReference>